<evidence type="ECO:0000256" key="1">
    <source>
        <dbReference type="SAM" id="Phobius"/>
    </source>
</evidence>
<name>A0A0C1Q3E9_9GAMM</name>
<feature type="transmembrane region" description="Helical" evidence="1">
    <location>
        <begin position="186"/>
        <end position="206"/>
    </location>
</feature>
<dbReference type="AlphaFoldDB" id="A0A0C1Q3E9"/>
<dbReference type="Proteomes" id="UP000031327">
    <property type="component" value="Unassembled WGS sequence"/>
</dbReference>
<feature type="transmembrane region" description="Helical" evidence="1">
    <location>
        <begin position="162"/>
        <end position="180"/>
    </location>
</feature>
<protein>
    <submittedName>
        <fullName evidence="2">Permease</fullName>
    </submittedName>
</protein>
<sequence>MIDAVVAFFLLGIIAQLLGAKIPFPDGLYKTLSLFLMVAIGLKGGIALQQHVDPALLTMSIAVVAFGLLLPLVAYPLLRYFGQLDKINAGAIAAHYGSVSVATYAVAVALLEAGNIAYEAYFPLFVVLLEMPAILVGLVLAKGNLKVINRAFIKKELVANQSILLMVGSLVIGFVGGDSVQKLTPFFVELFSGVLALFLLKMGLVAGEQLGTLKKNSLFLISFAILMPMLGGLAGTGLGVLLELSAGGIALMAVLGASASYIAVPAAMKESLPEANAGMSITASLGITFPFNVLLGVPFFIALGQYLGT</sequence>
<gene>
    <name evidence="2" type="ORF">JF50_25200</name>
</gene>
<dbReference type="InterPro" id="IPR010293">
    <property type="entry name" value="Sbt_1"/>
</dbReference>
<proteinExistence type="predicted"/>
<keyword evidence="1" id="KW-1133">Transmembrane helix</keyword>
<dbReference type="OrthoDB" id="345121at2"/>
<reference evidence="2 3" key="1">
    <citation type="submission" date="2014-12" db="EMBL/GenBank/DDBJ databases">
        <title>Draft Genome Sequence of Pseudoalteromonas luteoviolacea HI1.</title>
        <authorList>
            <person name="Asahina A.Y."/>
            <person name="Hadfield M.G."/>
        </authorList>
    </citation>
    <scope>NUCLEOTIDE SEQUENCE [LARGE SCALE GENOMIC DNA]</scope>
    <source>
        <strain evidence="2 3">HI1</strain>
    </source>
</reference>
<dbReference type="RefSeq" id="WP_039611996.1">
    <property type="nucleotide sequence ID" value="NZ_JWIC01000010.1"/>
</dbReference>
<keyword evidence="1" id="KW-0812">Transmembrane</keyword>
<organism evidence="2 3">
    <name type="scientific">Pseudoalteromonas luteoviolacea</name>
    <dbReference type="NCBI Taxonomy" id="43657"/>
    <lineage>
        <taxon>Bacteria</taxon>
        <taxon>Pseudomonadati</taxon>
        <taxon>Pseudomonadota</taxon>
        <taxon>Gammaproteobacteria</taxon>
        <taxon>Alteromonadales</taxon>
        <taxon>Pseudoalteromonadaceae</taxon>
        <taxon>Pseudoalteromonas</taxon>
    </lineage>
</organism>
<dbReference type="PANTHER" id="PTHR40400">
    <property type="entry name" value="SLR1512 PROTEIN"/>
    <property type="match status" value="1"/>
</dbReference>
<evidence type="ECO:0000313" key="2">
    <source>
        <dbReference type="EMBL" id="KID55106.1"/>
    </source>
</evidence>
<dbReference type="PANTHER" id="PTHR40400:SF1">
    <property type="entry name" value="SLR1512 PROTEIN"/>
    <property type="match status" value="1"/>
</dbReference>
<accession>A0A0C1Q3E9</accession>
<dbReference type="EMBL" id="JWIC01000010">
    <property type="protein sequence ID" value="KID55106.1"/>
    <property type="molecule type" value="Genomic_DNA"/>
</dbReference>
<keyword evidence="1" id="KW-0472">Membrane</keyword>
<evidence type="ECO:0000313" key="3">
    <source>
        <dbReference type="Proteomes" id="UP000031327"/>
    </source>
</evidence>
<feature type="transmembrane region" description="Helical" evidence="1">
    <location>
        <begin position="55"/>
        <end position="78"/>
    </location>
</feature>
<feature type="transmembrane region" description="Helical" evidence="1">
    <location>
        <begin position="218"/>
        <end position="242"/>
    </location>
</feature>
<feature type="transmembrane region" description="Helical" evidence="1">
    <location>
        <begin position="120"/>
        <end position="141"/>
    </location>
</feature>
<feature type="transmembrane region" description="Helical" evidence="1">
    <location>
        <begin position="248"/>
        <end position="268"/>
    </location>
</feature>
<feature type="transmembrane region" description="Helical" evidence="1">
    <location>
        <begin position="280"/>
        <end position="303"/>
    </location>
</feature>
<dbReference type="Pfam" id="PF05982">
    <property type="entry name" value="Sbt_1"/>
    <property type="match status" value="1"/>
</dbReference>
<comment type="caution">
    <text evidence="2">The sequence shown here is derived from an EMBL/GenBank/DDBJ whole genome shotgun (WGS) entry which is preliminary data.</text>
</comment>